<reference evidence="4 5" key="1">
    <citation type="submission" date="2021-07" db="EMBL/GenBank/DDBJ databases">
        <title>The Aristolochia fimbriata genome: insights into angiosperm evolution, floral development and chemical biosynthesis.</title>
        <authorList>
            <person name="Jiao Y."/>
        </authorList>
    </citation>
    <scope>NUCLEOTIDE SEQUENCE [LARGE SCALE GENOMIC DNA]</scope>
    <source>
        <strain evidence="4">IBCAS-2021</strain>
        <tissue evidence="4">Leaf</tissue>
    </source>
</reference>
<evidence type="ECO:0000313" key="5">
    <source>
        <dbReference type="Proteomes" id="UP000825729"/>
    </source>
</evidence>
<accession>A0AAV7FAT0</accession>
<organism evidence="4 5">
    <name type="scientific">Aristolochia fimbriata</name>
    <name type="common">White veined hardy Dutchman's pipe vine</name>
    <dbReference type="NCBI Taxonomy" id="158543"/>
    <lineage>
        <taxon>Eukaryota</taxon>
        <taxon>Viridiplantae</taxon>
        <taxon>Streptophyta</taxon>
        <taxon>Embryophyta</taxon>
        <taxon>Tracheophyta</taxon>
        <taxon>Spermatophyta</taxon>
        <taxon>Magnoliopsida</taxon>
        <taxon>Magnoliidae</taxon>
        <taxon>Piperales</taxon>
        <taxon>Aristolochiaceae</taxon>
        <taxon>Aristolochia</taxon>
    </lineage>
</organism>
<dbReference type="NCBIfam" id="TIGR00756">
    <property type="entry name" value="PPR"/>
    <property type="match status" value="7"/>
</dbReference>
<evidence type="ECO:0000256" key="1">
    <source>
        <dbReference type="ARBA" id="ARBA00022737"/>
    </source>
</evidence>
<dbReference type="SUPFAM" id="SSF81901">
    <property type="entry name" value="HCP-like"/>
    <property type="match status" value="1"/>
</dbReference>
<dbReference type="AlphaFoldDB" id="A0AAV7FAT0"/>
<dbReference type="Pfam" id="PF01535">
    <property type="entry name" value="PPR"/>
    <property type="match status" value="3"/>
</dbReference>
<dbReference type="InterPro" id="IPR011990">
    <property type="entry name" value="TPR-like_helical_dom_sf"/>
</dbReference>
<dbReference type="Gene3D" id="1.25.40.10">
    <property type="entry name" value="Tetratricopeptide repeat domain"/>
    <property type="match status" value="4"/>
</dbReference>
<proteinExistence type="predicted"/>
<dbReference type="PROSITE" id="PS51375">
    <property type="entry name" value="PPR"/>
    <property type="match status" value="8"/>
</dbReference>
<evidence type="ECO:0000256" key="3">
    <source>
        <dbReference type="SAM" id="MobiDB-lite"/>
    </source>
</evidence>
<feature type="repeat" description="PPR" evidence="2">
    <location>
        <begin position="308"/>
        <end position="342"/>
    </location>
</feature>
<sequence length="600" mass="67404">MSLYRLFLRSLQQSATKCPSKLNNSLPPPSLAAPCSSRSFAFSSAEEAAAERRRRKRRLRTQPPPGSLTRDPTAPPPRPDPNALRLPDSTSRLTGPRLNLHNRVQSLIRSGDLDSASATARQAVFSNTRPTVFTCNAVTAAMFRARRYDDAIAHFQFFFRQANIIPNVVSYNILINTHCDAGHVDTAIDVYRYMLENAPFSPSTVTYRHLVKGLVDSNRISEAIDFLREMLNKGQGADSIVYNTLMDGFIKLGNMEKALELFEELKERCLVYDGIVHATLMEAYFVKGMEKEAMDSYRELLGRQFNMNAVTCNTLLVVLMKYGKMNDALALFDHMLEAHKPLSFIAVNTDSYNLMVNEYFRLRNIEEAIAIFKKTGPKPCTIDVEGYNNIIGKLCAEDGWVEEAEKLLDEMYVKSVNPDVKTFEFLIDAYFREGKTDAGLRCFNKMVNPPVEAVKPTLSIFGTSVTSREEQGVKASVGFYNKVIIGLVERQRFEDAQEVLRKMSEKQVKPDLLSYESLIMALCREGKLDQIRYLLDGMAKHGVALSPLLHETVSNAFGKAGWSEATGRLFQQSNGNIQSSDSSAYAPQFQQVGNNFCIKQ</sequence>
<feature type="repeat" description="PPR" evidence="2">
    <location>
        <begin position="476"/>
        <end position="510"/>
    </location>
</feature>
<keyword evidence="5" id="KW-1185">Reference proteome</keyword>
<keyword evidence="1" id="KW-0677">Repeat</keyword>
<dbReference type="InterPro" id="IPR002885">
    <property type="entry name" value="PPR_rpt"/>
</dbReference>
<gene>
    <name evidence="4" type="ORF">H6P81_001395</name>
</gene>
<feature type="region of interest" description="Disordered" evidence="3">
    <location>
        <begin position="17"/>
        <end position="36"/>
    </location>
</feature>
<dbReference type="PANTHER" id="PTHR47937">
    <property type="entry name" value="PLASTID TRANSCRIPTIONALLY ACTIVE CHROMOSOME 2-LIKE PROTEIN"/>
    <property type="match status" value="1"/>
</dbReference>
<dbReference type="InterPro" id="IPR052308">
    <property type="entry name" value="PPR_domain-containing"/>
</dbReference>
<feature type="repeat" description="PPR" evidence="2">
    <location>
        <begin position="511"/>
        <end position="545"/>
    </location>
</feature>
<feature type="repeat" description="PPR" evidence="2">
    <location>
        <begin position="383"/>
        <end position="418"/>
    </location>
</feature>
<comment type="caution">
    <text evidence="4">The sequence shown here is derived from an EMBL/GenBank/DDBJ whole genome shotgun (WGS) entry which is preliminary data.</text>
</comment>
<protein>
    <recommendedName>
        <fullName evidence="6">Pentatricopeptide repeat-containing protein</fullName>
    </recommendedName>
</protein>
<dbReference type="PANTHER" id="PTHR47937:SF2">
    <property type="entry name" value="PENTATRICOPEPTIDE (PPR) REPEAT-CONTAINING PROTEIN, PF01535'-RELATED"/>
    <property type="match status" value="1"/>
</dbReference>
<dbReference type="Proteomes" id="UP000825729">
    <property type="component" value="Unassembled WGS sequence"/>
</dbReference>
<feature type="repeat" description="PPR" evidence="2">
    <location>
        <begin position="167"/>
        <end position="197"/>
    </location>
</feature>
<evidence type="ECO:0000313" key="4">
    <source>
        <dbReference type="EMBL" id="KAG9456887.1"/>
    </source>
</evidence>
<feature type="repeat" description="PPR" evidence="2">
    <location>
        <begin position="203"/>
        <end position="237"/>
    </location>
</feature>
<feature type="repeat" description="PPR" evidence="2">
    <location>
        <begin position="419"/>
        <end position="453"/>
    </location>
</feature>
<dbReference type="FunFam" id="1.25.40.10:FF:000922">
    <property type="entry name" value="Pentatricopeptide repeat-containing protein"/>
    <property type="match status" value="1"/>
</dbReference>
<dbReference type="Pfam" id="PF13041">
    <property type="entry name" value="PPR_2"/>
    <property type="match status" value="3"/>
</dbReference>
<feature type="repeat" description="PPR" evidence="2">
    <location>
        <begin position="238"/>
        <end position="268"/>
    </location>
</feature>
<feature type="region of interest" description="Disordered" evidence="3">
    <location>
        <begin position="43"/>
        <end position="96"/>
    </location>
</feature>
<evidence type="ECO:0008006" key="6">
    <source>
        <dbReference type="Google" id="ProtNLM"/>
    </source>
</evidence>
<dbReference type="GO" id="GO:0048316">
    <property type="term" value="P:seed development"/>
    <property type="evidence" value="ECO:0007669"/>
    <property type="project" value="UniProtKB-ARBA"/>
</dbReference>
<evidence type="ECO:0000256" key="2">
    <source>
        <dbReference type="PROSITE-ProRule" id="PRU00708"/>
    </source>
</evidence>
<dbReference type="EMBL" id="JAINDJ010000002">
    <property type="protein sequence ID" value="KAG9456887.1"/>
    <property type="molecule type" value="Genomic_DNA"/>
</dbReference>
<name>A0AAV7FAT0_ARIFI</name>